<evidence type="ECO:0000313" key="13">
    <source>
        <dbReference type="EMBL" id="KAG9395575.1"/>
    </source>
</evidence>
<organism evidence="13 14">
    <name type="scientific">Carpediemonas membranifera</name>
    <dbReference type="NCBI Taxonomy" id="201153"/>
    <lineage>
        <taxon>Eukaryota</taxon>
        <taxon>Metamonada</taxon>
        <taxon>Carpediemonas-like organisms</taxon>
        <taxon>Carpediemonas</taxon>
    </lineage>
</organism>
<dbReference type="GO" id="GO:0005524">
    <property type="term" value="F:ATP binding"/>
    <property type="evidence" value="ECO:0007669"/>
    <property type="project" value="UniProtKB-UniRule"/>
</dbReference>
<feature type="binding site" evidence="10">
    <location>
        <position position="37"/>
    </location>
    <ligand>
        <name>ATP</name>
        <dbReference type="ChEBI" id="CHEBI:30616"/>
    </ligand>
</feature>
<dbReference type="InterPro" id="IPR000719">
    <property type="entry name" value="Prot_kinase_dom"/>
</dbReference>
<evidence type="ECO:0000256" key="4">
    <source>
        <dbReference type="ARBA" id="ARBA00022679"/>
    </source>
</evidence>
<dbReference type="Gene3D" id="3.30.200.20">
    <property type="entry name" value="Phosphorylase Kinase, domain 1"/>
    <property type="match status" value="1"/>
</dbReference>
<evidence type="ECO:0000259" key="12">
    <source>
        <dbReference type="PROSITE" id="PS50011"/>
    </source>
</evidence>
<proteinExistence type="inferred from homology"/>
<evidence type="ECO:0000256" key="3">
    <source>
        <dbReference type="ARBA" id="ARBA00022527"/>
    </source>
</evidence>
<reference evidence="13" key="1">
    <citation type="submission" date="2021-05" db="EMBL/GenBank/DDBJ databases">
        <title>A free-living protist that lacks canonical eukaryotic 1 DNA replication and segregation systems.</title>
        <authorList>
            <person name="Salas-Leiva D.E."/>
            <person name="Tromer E.C."/>
            <person name="Curtis B.A."/>
            <person name="Jerlstrom-Hultqvist J."/>
            <person name="Kolisko M."/>
            <person name="Yi Z."/>
            <person name="Salas-Leiva J.S."/>
            <person name="Gallot-Lavallee L."/>
            <person name="Kops G.J.P.L."/>
            <person name="Archibald J.M."/>
            <person name="Simpson A.G.B."/>
            <person name="Roger A.J."/>
        </authorList>
    </citation>
    <scope>NUCLEOTIDE SEQUENCE</scope>
    <source>
        <strain evidence="13">BICM</strain>
    </source>
</reference>
<dbReference type="GO" id="GO:0010389">
    <property type="term" value="P:regulation of G2/M transition of mitotic cell cycle"/>
    <property type="evidence" value="ECO:0007669"/>
    <property type="project" value="TreeGrafter"/>
</dbReference>
<dbReference type="FunFam" id="1.10.510.10:FF:000624">
    <property type="entry name" value="Mitogen-activated protein kinase"/>
    <property type="match status" value="1"/>
</dbReference>
<dbReference type="EMBL" id="JAHDYR010000010">
    <property type="protein sequence ID" value="KAG9395575.1"/>
    <property type="molecule type" value="Genomic_DNA"/>
</dbReference>
<keyword evidence="5 10" id="KW-0547">Nucleotide-binding</keyword>
<dbReference type="EC" id="2.7.11.22" evidence="2"/>
<sequence>MVSSADRYLKQEKLGSGAYGDVYKAKDLLTGELVALKMTNILILCSKTLEHDNVIRLLDVVCDGPDPAERAEIMKRAKIGDGVKEEDVIIHPKVWLIFELCETDMRQLLDQRTDGIELPLIKTYLHQLLTAVDACHSMRILHRDLKPANLMLNGSTLKVGDFGLVRAFSVPMRVYTHEVVTLWYRAPEILLGSKHYTTSVDTWSVGAIMAEIATGELFRIFEILGTPTDQIWAGVTRLPDYASSFPSFDPTGLDFLRPRLGADGLDLLGKLLEYDPAHRISAAKALEHPFFADLNSVEP</sequence>
<evidence type="ECO:0000256" key="9">
    <source>
        <dbReference type="ARBA" id="ARBA00048367"/>
    </source>
</evidence>
<dbReference type="GO" id="GO:0007165">
    <property type="term" value="P:signal transduction"/>
    <property type="evidence" value="ECO:0007669"/>
    <property type="project" value="TreeGrafter"/>
</dbReference>
<dbReference type="OrthoDB" id="1732493at2759"/>
<feature type="domain" description="Protein kinase" evidence="12">
    <location>
        <begin position="8"/>
        <end position="291"/>
    </location>
</feature>
<dbReference type="SUPFAM" id="SSF56112">
    <property type="entry name" value="Protein kinase-like (PK-like)"/>
    <property type="match status" value="1"/>
</dbReference>
<dbReference type="PROSITE" id="PS00108">
    <property type="entry name" value="PROTEIN_KINASE_ST"/>
    <property type="match status" value="1"/>
</dbReference>
<protein>
    <recommendedName>
        <fullName evidence="2">cyclin-dependent kinase</fullName>
        <ecNumber evidence="2">2.7.11.22</ecNumber>
    </recommendedName>
</protein>
<dbReference type="PROSITE" id="PS00107">
    <property type="entry name" value="PROTEIN_KINASE_ATP"/>
    <property type="match status" value="1"/>
</dbReference>
<evidence type="ECO:0000256" key="2">
    <source>
        <dbReference type="ARBA" id="ARBA00012425"/>
    </source>
</evidence>
<keyword evidence="7 10" id="KW-0067">ATP-binding</keyword>
<gene>
    <name evidence="13" type="ORF">J8273_3157</name>
</gene>
<dbReference type="GO" id="GO:0030332">
    <property type="term" value="F:cyclin binding"/>
    <property type="evidence" value="ECO:0007669"/>
    <property type="project" value="TreeGrafter"/>
</dbReference>
<dbReference type="SMART" id="SM00220">
    <property type="entry name" value="S_TKc"/>
    <property type="match status" value="1"/>
</dbReference>
<comment type="catalytic activity">
    <reaction evidence="8">
        <text>L-threonyl-[protein] + ATP = O-phospho-L-threonyl-[protein] + ADP + H(+)</text>
        <dbReference type="Rhea" id="RHEA:46608"/>
        <dbReference type="Rhea" id="RHEA-COMP:11060"/>
        <dbReference type="Rhea" id="RHEA-COMP:11605"/>
        <dbReference type="ChEBI" id="CHEBI:15378"/>
        <dbReference type="ChEBI" id="CHEBI:30013"/>
        <dbReference type="ChEBI" id="CHEBI:30616"/>
        <dbReference type="ChEBI" id="CHEBI:61977"/>
        <dbReference type="ChEBI" id="CHEBI:456216"/>
        <dbReference type="EC" id="2.7.11.22"/>
    </reaction>
</comment>
<dbReference type="Proteomes" id="UP000717585">
    <property type="component" value="Unassembled WGS sequence"/>
</dbReference>
<evidence type="ECO:0000313" key="14">
    <source>
        <dbReference type="Proteomes" id="UP000717585"/>
    </source>
</evidence>
<dbReference type="InterPro" id="IPR050108">
    <property type="entry name" value="CDK"/>
</dbReference>
<evidence type="ECO:0000256" key="5">
    <source>
        <dbReference type="ARBA" id="ARBA00022741"/>
    </source>
</evidence>
<dbReference type="PANTHER" id="PTHR24056:SF254">
    <property type="entry name" value="CYCLIN-DEPENDENT KINASE 2"/>
    <property type="match status" value="1"/>
</dbReference>
<dbReference type="InterPro" id="IPR011009">
    <property type="entry name" value="Kinase-like_dom_sf"/>
</dbReference>
<dbReference type="GO" id="GO:0000307">
    <property type="term" value="C:cyclin-dependent protein kinase holoenzyme complex"/>
    <property type="evidence" value="ECO:0007669"/>
    <property type="project" value="TreeGrafter"/>
</dbReference>
<dbReference type="GO" id="GO:0004693">
    <property type="term" value="F:cyclin-dependent protein serine/threonine kinase activity"/>
    <property type="evidence" value="ECO:0007669"/>
    <property type="project" value="UniProtKB-EC"/>
</dbReference>
<keyword evidence="4" id="KW-0808">Transferase</keyword>
<dbReference type="Gene3D" id="1.10.510.10">
    <property type="entry name" value="Transferase(Phosphotransferase) domain 1"/>
    <property type="match status" value="1"/>
</dbReference>
<name>A0A8J6EAW7_9EUKA</name>
<evidence type="ECO:0000256" key="1">
    <source>
        <dbReference type="ARBA" id="ARBA00006485"/>
    </source>
</evidence>
<dbReference type="InterPro" id="IPR017441">
    <property type="entry name" value="Protein_kinase_ATP_BS"/>
</dbReference>
<dbReference type="GO" id="GO:0000082">
    <property type="term" value="P:G1/S transition of mitotic cell cycle"/>
    <property type="evidence" value="ECO:0007669"/>
    <property type="project" value="TreeGrafter"/>
</dbReference>
<accession>A0A8J6EAW7</accession>
<evidence type="ECO:0000256" key="8">
    <source>
        <dbReference type="ARBA" id="ARBA00047811"/>
    </source>
</evidence>
<dbReference type="GO" id="GO:0005737">
    <property type="term" value="C:cytoplasm"/>
    <property type="evidence" value="ECO:0007669"/>
    <property type="project" value="TreeGrafter"/>
</dbReference>
<keyword evidence="3 11" id="KW-0723">Serine/threonine-protein kinase</keyword>
<evidence type="ECO:0000256" key="6">
    <source>
        <dbReference type="ARBA" id="ARBA00022777"/>
    </source>
</evidence>
<keyword evidence="6 13" id="KW-0418">Kinase</keyword>
<dbReference type="PROSITE" id="PS50011">
    <property type="entry name" value="PROTEIN_KINASE_DOM"/>
    <property type="match status" value="1"/>
</dbReference>
<dbReference type="Pfam" id="PF00069">
    <property type="entry name" value="Pkinase"/>
    <property type="match status" value="1"/>
</dbReference>
<dbReference type="AlphaFoldDB" id="A0A8J6EAW7"/>
<evidence type="ECO:0000256" key="11">
    <source>
        <dbReference type="RuleBase" id="RU000304"/>
    </source>
</evidence>
<dbReference type="GO" id="GO:0010468">
    <property type="term" value="P:regulation of gene expression"/>
    <property type="evidence" value="ECO:0007669"/>
    <property type="project" value="TreeGrafter"/>
</dbReference>
<evidence type="ECO:0000256" key="7">
    <source>
        <dbReference type="ARBA" id="ARBA00022840"/>
    </source>
</evidence>
<keyword evidence="14" id="KW-1185">Reference proteome</keyword>
<comment type="similarity">
    <text evidence="1">Belongs to the protein kinase superfamily. CMGC Ser/Thr protein kinase family. CDC2/CDKX subfamily.</text>
</comment>
<dbReference type="InterPro" id="IPR008271">
    <property type="entry name" value="Ser/Thr_kinase_AS"/>
</dbReference>
<evidence type="ECO:0000256" key="10">
    <source>
        <dbReference type="PROSITE-ProRule" id="PRU10141"/>
    </source>
</evidence>
<dbReference type="PANTHER" id="PTHR24056">
    <property type="entry name" value="CELL DIVISION PROTEIN KINASE"/>
    <property type="match status" value="1"/>
</dbReference>
<dbReference type="GO" id="GO:0005634">
    <property type="term" value="C:nucleus"/>
    <property type="evidence" value="ECO:0007669"/>
    <property type="project" value="TreeGrafter"/>
</dbReference>
<comment type="catalytic activity">
    <reaction evidence="9">
        <text>L-seryl-[protein] + ATP = O-phospho-L-seryl-[protein] + ADP + H(+)</text>
        <dbReference type="Rhea" id="RHEA:17989"/>
        <dbReference type="Rhea" id="RHEA-COMP:9863"/>
        <dbReference type="Rhea" id="RHEA-COMP:11604"/>
        <dbReference type="ChEBI" id="CHEBI:15378"/>
        <dbReference type="ChEBI" id="CHEBI:29999"/>
        <dbReference type="ChEBI" id="CHEBI:30616"/>
        <dbReference type="ChEBI" id="CHEBI:83421"/>
        <dbReference type="ChEBI" id="CHEBI:456216"/>
        <dbReference type="EC" id="2.7.11.22"/>
    </reaction>
</comment>
<comment type="caution">
    <text evidence="13">The sequence shown here is derived from an EMBL/GenBank/DDBJ whole genome shotgun (WGS) entry which is preliminary data.</text>
</comment>